<feature type="signal peptide" evidence="2">
    <location>
        <begin position="1"/>
        <end position="17"/>
    </location>
</feature>
<comment type="caution">
    <text evidence="4">The sequence shown here is derived from an EMBL/GenBank/DDBJ whole genome shotgun (WGS) entry which is preliminary data.</text>
</comment>
<dbReference type="RefSeq" id="WP_183960250.1">
    <property type="nucleotide sequence ID" value="NZ_JACHHP010000002.1"/>
</dbReference>
<evidence type="ECO:0000313" key="4">
    <source>
        <dbReference type="EMBL" id="MBB5207714.1"/>
    </source>
</evidence>
<accession>A0A7W8FZZ1</accession>
<dbReference type="Gene3D" id="1.20.1270.390">
    <property type="match status" value="1"/>
</dbReference>
<feature type="coiled-coil region" evidence="1">
    <location>
        <begin position="77"/>
        <end position="116"/>
    </location>
</feature>
<evidence type="ECO:0000256" key="2">
    <source>
        <dbReference type="SAM" id="SignalP"/>
    </source>
</evidence>
<proteinExistence type="predicted"/>
<dbReference type="Pfam" id="PF14346">
    <property type="entry name" value="DUF4398"/>
    <property type="match status" value="1"/>
</dbReference>
<evidence type="ECO:0000256" key="1">
    <source>
        <dbReference type="SAM" id="Coils"/>
    </source>
</evidence>
<dbReference type="Proteomes" id="UP000521199">
    <property type="component" value="Unassembled WGS sequence"/>
</dbReference>
<keyword evidence="5" id="KW-1185">Reference proteome</keyword>
<protein>
    <recommendedName>
        <fullName evidence="3">DUF4398 domain-containing protein</fullName>
    </recommendedName>
</protein>
<evidence type="ECO:0000259" key="3">
    <source>
        <dbReference type="Pfam" id="PF14346"/>
    </source>
</evidence>
<dbReference type="AlphaFoldDB" id="A0A7W8FZZ1"/>
<feature type="domain" description="DUF4398" evidence="3">
    <location>
        <begin position="28"/>
        <end position="102"/>
    </location>
</feature>
<feature type="chain" id="PRO_5031506291" description="DUF4398 domain-containing protein" evidence="2">
    <location>
        <begin position="18"/>
        <end position="121"/>
    </location>
</feature>
<dbReference type="EMBL" id="JACHHP010000002">
    <property type="protein sequence ID" value="MBB5207714.1"/>
    <property type="molecule type" value="Genomic_DNA"/>
</dbReference>
<name>A0A7W8FZZ1_9GAMM</name>
<organism evidence="4 5">
    <name type="scientific">Chiayiivirga flava</name>
    <dbReference type="NCBI Taxonomy" id="659595"/>
    <lineage>
        <taxon>Bacteria</taxon>
        <taxon>Pseudomonadati</taxon>
        <taxon>Pseudomonadota</taxon>
        <taxon>Gammaproteobacteria</taxon>
        <taxon>Lysobacterales</taxon>
        <taxon>Lysobacteraceae</taxon>
        <taxon>Chiayiivirga</taxon>
    </lineage>
</organism>
<keyword evidence="2" id="KW-0732">Signal</keyword>
<dbReference type="InterPro" id="IPR025511">
    <property type="entry name" value="DUF4398"/>
</dbReference>
<reference evidence="4 5" key="1">
    <citation type="submission" date="2020-08" db="EMBL/GenBank/DDBJ databases">
        <title>Genomic Encyclopedia of Type Strains, Phase IV (KMG-IV): sequencing the most valuable type-strain genomes for metagenomic binning, comparative biology and taxonomic classification.</title>
        <authorList>
            <person name="Goeker M."/>
        </authorList>
    </citation>
    <scope>NUCLEOTIDE SEQUENCE [LARGE SCALE GENOMIC DNA]</scope>
    <source>
        <strain evidence="4 5">DSM 24163</strain>
    </source>
</reference>
<gene>
    <name evidence="4" type="ORF">HNQ52_001243</name>
</gene>
<sequence length="121" mass="12915">MKRQTLTLLLLSLPALAVAGRQEADLSLTQARSAVAAAERAGSVQAAPVPTADARALLARAEGSYEDRDWTDAEREAHRARADARLAEARARQVKAESATAEIEAAVETLRAELNRQGGVR</sequence>
<evidence type="ECO:0000313" key="5">
    <source>
        <dbReference type="Proteomes" id="UP000521199"/>
    </source>
</evidence>
<keyword evidence="1" id="KW-0175">Coiled coil</keyword>